<reference evidence="2 3" key="1">
    <citation type="submission" date="2019-02" db="EMBL/GenBank/DDBJ databases">
        <title>Deep-cultivation of Planctomycetes and their phenomic and genomic characterization uncovers novel biology.</title>
        <authorList>
            <person name="Wiegand S."/>
            <person name="Jogler M."/>
            <person name="Boedeker C."/>
            <person name="Pinto D."/>
            <person name="Vollmers J."/>
            <person name="Rivas-Marin E."/>
            <person name="Kohn T."/>
            <person name="Peeters S.H."/>
            <person name="Heuer A."/>
            <person name="Rast P."/>
            <person name="Oberbeckmann S."/>
            <person name="Bunk B."/>
            <person name="Jeske O."/>
            <person name="Meyerdierks A."/>
            <person name="Storesund J.E."/>
            <person name="Kallscheuer N."/>
            <person name="Luecker S."/>
            <person name="Lage O.M."/>
            <person name="Pohl T."/>
            <person name="Merkel B.J."/>
            <person name="Hornburger P."/>
            <person name="Mueller R.-W."/>
            <person name="Bruemmer F."/>
            <person name="Labrenz M."/>
            <person name="Spormann A.M."/>
            <person name="Op den Camp H."/>
            <person name="Overmann J."/>
            <person name="Amann R."/>
            <person name="Jetten M.S.M."/>
            <person name="Mascher T."/>
            <person name="Medema M.H."/>
            <person name="Devos D.P."/>
            <person name="Kaster A.-K."/>
            <person name="Ovreas L."/>
            <person name="Rohde M."/>
            <person name="Galperin M.Y."/>
            <person name="Jogler C."/>
        </authorList>
    </citation>
    <scope>NUCLEOTIDE SEQUENCE [LARGE SCALE GENOMIC DNA]</scope>
    <source>
        <strain evidence="2 3">Pla133</strain>
        <plasmid evidence="3">ppla133_1</plasmid>
    </source>
</reference>
<feature type="region of interest" description="Disordered" evidence="1">
    <location>
        <begin position="269"/>
        <end position="366"/>
    </location>
</feature>
<proteinExistence type="predicted"/>
<organism evidence="2 3">
    <name type="scientific">Engelhardtia mirabilis</name>
    <dbReference type="NCBI Taxonomy" id="2528011"/>
    <lineage>
        <taxon>Bacteria</taxon>
        <taxon>Pseudomonadati</taxon>
        <taxon>Planctomycetota</taxon>
        <taxon>Planctomycetia</taxon>
        <taxon>Planctomycetia incertae sedis</taxon>
        <taxon>Engelhardtia</taxon>
    </lineage>
</organism>
<feature type="compositionally biased region" description="Low complexity" evidence="1">
    <location>
        <begin position="1"/>
        <end position="10"/>
    </location>
</feature>
<feature type="region of interest" description="Disordered" evidence="1">
    <location>
        <begin position="1"/>
        <end position="23"/>
    </location>
</feature>
<gene>
    <name evidence="2" type="ORF">Pla133_52990</name>
</gene>
<keyword evidence="2" id="KW-0614">Plasmid</keyword>
<dbReference type="KEGG" id="pbap:Pla133_52990"/>
<evidence type="ECO:0000256" key="1">
    <source>
        <dbReference type="SAM" id="MobiDB-lite"/>
    </source>
</evidence>
<name>A0A518BT97_9BACT</name>
<geneLocation type="plasmid" evidence="3">
    <name>ppla133_1</name>
</geneLocation>
<dbReference type="Proteomes" id="UP000316921">
    <property type="component" value="Plasmid pPla133_1"/>
</dbReference>
<evidence type="ECO:0000313" key="2">
    <source>
        <dbReference type="EMBL" id="QDU70175.1"/>
    </source>
</evidence>
<keyword evidence="3" id="KW-1185">Reference proteome</keyword>
<sequence>MPTTTTLTAPRRPKTPSAFQPGRHTVPAIEGRYRSIKACELALAWWLLREGHLSFRQLRCYFAIHEMAERRNYGRTKSTTERPVFQLRELRALVGGAKSDTAMRALAGDVRQLAQIGLVSLEDHAVRFARSFEDIHLGGGGGEGQPCSASQSWWAMFQATPNRQRRVPVPRRLLRALAGGFRRAETGYALAALICSVFWDRRTGLYATDGRMKGSWVSETFGLSRRAVTDARGRLITLGWLTPLEVPQWAANRYGVHDVVNVHWKPADAEGQASSEVPAEASTGAVDRAGGRSVDNPEDPVCPAGESASPQPQIAGESASPWLNRFSSSTRNLETRRLGARPPGPPVVSRTSKGKGAPKAPPRPARLQDVQVADLTRTDRLMELYAQACNAGLAQGGEAGQLEFFSLTNRALCRGNRPGALLTWLLREKRADWITQADEDAAATRLREFRDGPAVRSSALADLTAGVAGRGGGDEGRRRLSPEEAIVERCIRLAKNHRIADPFTIARRAEGWTRDQWDLASLSYETTQARQWYREDDLGDEIDRDFAAVAAVTSTWKEEYDR</sequence>
<evidence type="ECO:0000313" key="3">
    <source>
        <dbReference type="Proteomes" id="UP000316921"/>
    </source>
</evidence>
<accession>A0A518BT97</accession>
<dbReference type="AlphaFoldDB" id="A0A518BT97"/>
<protein>
    <submittedName>
        <fullName evidence="2">Uncharacterized protein</fullName>
    </submittedName>
</protein>
<dbReference type="EMBL" id="CP036288">
    <property type="protein sequence ID" value="QDU70175.1"/>
    <property type="molecule type" value="Genomic_DNA"/>
</dbReference>